<evidence type="ECO:0000256" key="14">
    <source>
        <dbReference type="RuleBase" id="RU364047"/>
    </source>
</evidence>
<organism evidence="15 16">
    <name type="scientific">Aureobasidium pullulans</name>
    <name type="common">Black yeast</name>
    <name type="synonym">Pullularia pullulans</name>
    <dbReference type="NCBI Taxonomy" id="5580"/>
    <lineage>
        <taxon>Eukaryota</taxon>
        <taxon>Fungi</taxon>
        <taxon>Dikarya</taxon>
        <taxon>Ascomycota</taxon>
        <taxon>Pezizomycotina</taxon>
        <taxon>Dothideomycetes</taxon>
        <taxon>Dothideomycetidae</taxon>
        <taxon>Dothideales</taxon>
        <taxon>Saccotheciaceae</taxon>
        <taxon>Aureobasidium</taxon>
    </lineage>
</organism>
<dbReference type="Proteomes" id="UP000308953">
    <property type="component" value="Unassembled WGS sequence"/>
</dbReference>
<dbReference type="PANTHER" id="PTHR12646:SF0">
    <property type="entry name" value="DOL-P-MAN:MAN(5)GLCNAC(2)-PP-DOL ALPHA-1,3-MANNOSYLTRANSFERASE"/>
    <property type="match status" value="1"/>
</dbReference>
<comment type="pathway">
    <text evidence="2 14">Protein modification; protein glycosylation.</text>
</comment>
<evidence type="ECO:0000313" key="16">
    <source>
        <dbReference type="Proteomes" id="UP000308953"/>
    </source>
</evidence>
<accession>A0A4S9F6D8</accession>
<dbReference type="PANTHER" id="PTHR12646">
    <property type="entry name" value="NOT56 - RELATED"/>
    <property type="match status" value="1"/>
</dbReference>
<gene>
    <name evidence="15" type="ORF">D6D10_01387</name>
</gene>
<reference evidence="15 16" key="1">
    <citation type="submission" date="2018-10" db="EMBL/GenBank/DDBJ databases">
        <title>Fifty Aureobasidium pullulans genomes reveal a recombining polyextremotolerant generalist.</title>
        <authorList>
            <person name="Gostincar C."/>
            <person name="Turk M."/>
            <person name="Zajc J."/>
            <person name="Gunde-Cimerman N."/>
        </authorList>
    </citation>
    <scope>NUCLEOTIDE SEQUENCE [LARGE SCALE GENOMIC DNA]</scope>
    <source>
        <strain evidence="15 16">EXF-9785</strain>
    </source>
</reference>
<feature type="transmembrane region" description="Helical" evidence="14">
    <location>
        <begin position="20"/>
        <end position="37"/>
    </location>
</feature>
<evidence type="ECO:0000256" key="13">
    <source>
        <dbReference type="ARBA" id="ARBA00093457"/>
    </source>
</evidence>
<keyword evidence="6 14" id="KW-0808">Transferase</keyword>
<feature type="transmembrane region" description="Helical" evidence="14">
    <location>
        <begin position="166"/>
        <end position="188"/>
    </location>
</feature>
<evidence type="ECO:0000256" key="4">
    <source>
        <dbReference type="ARBA" id="ARBA00015561"/>
    </source>
</evidence>
<comment type="function">
    <text evidence="11 14">Dol-P-Man:Man(5)GlcNAc(2)-PP-Dol alpha-1,3-mannosyltransferase that operates in the biosynthetic pathway of dolichol-linked oligosaccharides, the glycan precursors employed in protein asparagine (N)-glycosylation. The assembly of dolichol-linked oligosaccharides begins on the cytosolic side of the endoplasmic reticulum membrane and finishes in its lumen. The sequential addition of sugars to dolichol pyrophosphate produces dolichol-linked oligosaccharides containing fourteen sugars, including two GlcNAcs, nine mannoses and three glucoses. Once assembled, the oligosaccharide is transferred from the lipid to nascent proteins by oligosaccharyltransferases. In the lumen of the endoplasmic reticulum, adds the first dolichyl beta-D-mannosyl phosphate derived mannose in an alpha-1,3 linkage to Man(5)GlcNAc(2)-PP-dolichol to produce Man(6)GlcNAc(2)-PP-dolichol.</text>
</comment>
<evidence type="ECO:0000256" key="12">
    <source>
        <dbReference type="ARBA" id="ARBA00049506"/>
    </source>
</evidence>
<evidence type="ECO:0000313" key="15">
    <source>
        <dbReference type="EMBL" id="THX43135.1"/>
    </source>
</evidence>
<feature type="transmembrane region" description="Helical" evidence="14">
    <location>
        <begin position="262"/>
        <end position="283"/>
    </location>
</feature>
<feature type="transmembrane region" description="Helical" evidence="14">
    <location>
        <begin position="381"/>
        <end position="401"/>
    </location>
</feature>
<dbReference type="GO" id="GO:0052925">
    <property type="term" value="F:dol-P-Man:Man(5)GlcNAc(2)-PP-Dol alpha-1,3-mannosyltransferase activity"/>
    <property type="evidence" value="ECO:0007669"/>
    <property type="project" value="UniProtKB-EC"/>
</dbReference>
<evidence type="ECO:0000256" key="1">
    <source>
        <dbReference type="ARBA" id="ARBA00004477"/>
    </source>
</evidence>
<dbReference type="UniPathway" id="UPA00378"/>
<keyword evidence="7 14" id="KW-0812">Transmembrane</keyword>
<evidence type="ECO:0000256" key="3">
    <source>
        <dbReference type="ARBA" id="ARBA00011964"/>
    </source>
</evidence>
<proteinExistence type="inferred from homology"/>
<evidence type="ECO:0000256" key="11">
    <source>
        <dbReference type="ARBA" id="ARBA00044743"/>
    </source>
</evidence>
<keyword evidence="10 14" id="KW-0472">Membrane</keyword>
<feature type="transmembrane region" description="Helical" evidence="14">
    <location>
        <begin position="340"/>
        <end position="361"/>
    </location>
</feature>
<evidence type="ECO:0000256" key="10">
    <source>
        <dbReference type="ARBA" id="ARBA00023136"/>
    </source>
</evidence>
<name>A0A4S9F6D8_AURPU</name>
<feature type="transmembrane region" description="Helical" evidence="14">
    <location>
        <begin position="195"/>
        <end position="218"/>
    </location>
</feature>
<dbReference type="AlphaFoldDB" id="A0A4S9F6D8"/>
<keyword evidence="5 14" id="KW-0328">Glycosyltransferase</keyword>
<dbReference type="EC" id="2.4.1.258" evidence="3 14"/>
<comment type="caution">
    <text evidence="15">The sequence shown here is derived from an EMBL/GenBank/DDBJ whole genome shotgun (WGS) entry which is preliminary data.</text>
</comment>
<dbReference type="InterPro" id="IPR007873">
    <property type="entry name" value="Glycosyltransferase_ALG3"/>
</dbReference>
<evidence type="ECO:0000256" key="8">
    <source>
        <dbReference type="ARBA" id="ARBA00022824"/>
    </source>
</evidence>
<feature type="transmembrane region" description="Helical" evidence="14">
    <location>
        <begin position="98"/>
        <end position="118"/>
    </location>
</feature>
<comment type="catalytic activity">
    <reaction evidence="12 14">
        <text>an alpha-D-Man-(1-&gt;2)-alpha-D-Man-(1-&gt;2)-alpha-D-Man-(1-&gt;3)-[alpha-D-Man-(1-&gt;6)]-beta-D-Man-(1-&gt;4)-beta-D-GlcNAc-(1-&gt;4)-alpha-D-GlcNAc-diphospho-di-trans,poly-cis-dolichol + a di-trans,poly-cis-dolichyl beta-D-mannosyl phosphate = an alpha-D-Man-(1-&gt;2)-alpha-D-Man-(1-&gt;2)-alpha-D-Man-(1-&gt;3)-[alpha-D-Man-(1-&gt;3)-alpha-D-Man-(1-&gt;6)]-beta-D-Man-(1-&gt;4)-beta-D-GlcNAc-(1-&gt;4)-alpha-D-GlcNAc-diphospho-di-trans,poly-cis-dolichol + a di-trans,poly-cis-dolichyl phosphate + H(+)</text>
        <dbReference type="Rhea" id="RHEA:29527"/>
        <dbReference type="Rhea" id="RHEA-COMP:19498"/>
        <dbReference type="Rhea" id="RHEA-COMP:19501"/>
        <dbReference type="Rhea" id="RHEA-COMP:19516"/>
        <dbReference type="Rhea" id="RHEA-COMP:19517"/>
        <dbReference type="ChEBI" id="CHEBI:15378"/>
        <dbReference type="ChEBI" id="CHEBI:57683"/>
        <dbReference type="ChEBI" id="CHEBI:58211"/>
        <dbReference type="ChEBI" id="CHEBI:132515"/>
        <dbReference type="ChEBI" id="CHEBI:132516"/>
        <dbReference type="EC" id="2.4.1.258"/>
    </reaction>
    <physiologicalReaction direction="left-to-right" evidence="12 14">
        <dbReference type="Rhea" id="RHEA:29528"/>
    </physiologicalReaction>
</comment>
<keyword evidence="9 14" id="KW-1133">Transmembrane helix</keyword>
<evidence type="ECO:0000256" key="9">
    <source>
        <dbReference type="ARBA" id="ARBA00022989"/>
    </source>
</evidence>
<evidence type="ECO:0000256" key="2">
    <source>
        <dbReference type="ARBA" id="ARBA00004922"/>
    </source>
</evidence>
<dbReference type="Pfam" id="PF05208">
    <property type="entry name" value="ALG3"/>
    <property type="match status" value="1"/>
</dbReference>
<dbReference type="GO" id="GO:0005789">
    <property type="term" value="C:endoplasmic reticulum membrane"/>
    <property type="evidence" value="ECO:0007669"/>
    <property type="project" value="UniProtKB-SubCell"/>
</dbReference>
<evidence type="ECO:0000256" key="7">
    <source>
        <dbReference type="ARBA" id="ARBA00022692"/>
    </source>
</evidence>
<comment type="subcellular location">
    <subcellularLocation>
        <location evidence="1 14">Endoplasmic reticulum membrane</location>
        <topology evidence="1 14">Multi-pass membrane protein</topology>
    </subcellularLocation>
</comment>
<sequence length="417" mass="47404">MDVFQKCLSIAKDQWHTRWICPLLLLADAGLTALIVWKVPYTEIDWTAYVEQVTQYLAGERDYTKIQGGTGPLVYPAAHVYIYQVLYRFTDQGTNIPFAQIIFGVLYLMTLAVVMACYRNAKIPPYVFPMLILSKRMHSIFTLRLFNDCFAVFFFFLAIYCYQKRWWIMGSAIYSIGLGVKMSLLLALPAVGTVLLQAIGTIDAIGHASLIVLIQVLLSLPFTLHNPQGYLSRAFEFTRQFFFKWTVNWRFVGEETFLSKQFALTLLAAHVSLLVLFATTRWLKPSKQSLPAIIGSIFNPPSEAKQAEISARVTPRFILTTILSANAIGMLCARSLHYQFYSWIVWATPALLWRAGYHPILQYALWGAQEYAWNVFPSTNFSSMVVVQVLAATVAGVWYGTRKETTDAPVKKHQHVE</sequence>
<keyword evidence="8 14" id="KW-0256">Endoplasmic reticulum</keyword>
<dbReference type="EMBL" id="QZAV01000014">
    <property type="protein sequence ID" value="THX43135.1"/>
    <property type="molecule type" value="Genomic_DNA"/>
</dbReference>
<evidence type="ECO:0000256" key="6">
    <source>
        <dbReference type="ARBA" id="ARBA00022679"/>
    </source>
</evidence>
<protein>
    <recommendedName>
        <fullName evidence="4 14">Dol-P-Man:Man(5)GlcNAc(2)-PP-Dol alpha-1,3-mannosyltransferase</fullName>
        <ecNumber evidence="3 14">2.4.1.258</ecNumber>
    </recommendedName>
    <alternativeName>
        <fullName evidence="14">Dol-P-Man-dependent alpha(1-3)-mannosyltransferase</fullName>
    </alternativeName>
</protein>
<comment type="similarity">
    <text evidence="13">Belongs to the glycosyltransferase ALG3 family.</text>
</comment>
<feature type="transmembrane region" description="Helical" evidence="14">
    <location>
        <begin position="139"/>
        <end position="160"/>
    </location>
</feature>
<evidence type="ECO:0000256" key="5">
    <source>
        <dbReference type="ARBA" id="ARBA00022676"/>
    </source>
</evidence>